<protein>
    <submittedName>
        <fullName evidence="1">Uncharacterized protein</fullName>
    </submittedName>
</protein>
<dbReference type="AlphaFoldDB" id="A0A3R7EYS1"/>
<evidence type="ECO:0000313" key="1">
    <source>
        <dbReference type="EMBL" id="RHZ19068.1"/>
    </source>
</evidence>
<dbReference type="Proteomes" id="UP000286510">
    <property type="component" value="Unassembled WGS sequence"/>
</dbReference>
<organism evidence="1 2">
    <name type="scientific">Aphanomyces astaci</name>
    <name type="common">Crayfish plague agent</name>
    <dbReference type="NCBI Taxonomy" id="112090"/>
    <lineage>
        <taxon>Eukaryota</taxon>
        <taxon>Sar</taxon>
        <taxon>Stramenopiles</taxon>
        <taxon>Oomycota</taxon>
        <taxon>Saprolegniomycetes</taxon>
        <taxon>Saprolegniales</taxon>
        <taxon>Verrucalvaceae</taxon>
        <taxon>Aphanomyces</taxon>
    </lineage>
</organism>
<evidence type="ECO:0000313" key="2">
    <source>
        <dbReference type="Proteomes" id="UP000286510"/>
    </source>
</evidence>
<sequence>MIPANAISGFKATGLWPLSKPQMMKRFGLFKHGGVPKSYLQAYWIERRDVLRREMLTLPADEKKRASGRSTIDVGGRILTLELLHEVDKTKEQRQAATKRKNALKATRGKRGKPIVLSKKAFMWARIAGSLGLAPLPNGPPTDLDVAALEHADKKLKRRRYKRDRMREYTRGRHEEKEALLGQCAALEEQVQALQLHRTAPLTWKEIATALRYAHDADVSKLAVLRSLAIKNTTLLRHLQAWTTLNASPQVSLSASVSTWHDVTLSGDPSTRLLGQRWITQRMLHHSAAMFQTHEFPSSAGHSFNDLSFDFDGDEHYAAVQRSQFHVPIRHDTAVPPPSHAIFDACHRHLAAFLMLPPNVDPMVCLFV</sequence>
<gene>
    <name evidence="1" type="ORF">DYB26_013077</name>
</gene>
<accession>A0A3R7EYS1</accession>
<dbReference type="EMBL" id="QUTF01013211">
    <property type="protein sequence ID" value="RHZ19068.1"/>
    <property type="molecule type" value="Genomic_DNA"/>
</dbReference>
<proteinExistence type="predicted"/>
<dbReference type="VEuPathDB" id="FungiDB:H257_12991"/>
<name>A0A3R7EYS1_APHAT</name>
<dbReference type="VEuPathDB" id="FungiDB:H257_19503"/>
<comment type="caution">
    <text evidence="1">The sequence shown here is derived from an EMBL/GenBank/DDBJ whole genome shotgun (WGS) entry which is preliminary data.</text>
</comment>
<reference evidence="1 2" key="1">
    <citation type="submission" date="2018-08" db="EMBL/GenBank/DDBJ databases">
        <title>Aphanomyces genome sequencing and annotation.</title>
        <authorList>
            <person name="Minardi D."/>
            <person name="Oidtmann B."/>
            <person name="Van Der Giezen M."/>
            <person name="Studholme D.J."/>
        </authorList>
    </citation>
    <scope>NUCLEOTIDE SEQUENCE [LARGE SCALE GENOMIC DNA]</scope>
    <source>
        <strain evidence="1 2">FDL457</strain>
    </source>
</reference>